<feature type="domain" description="HTH merR-type" evidence="2">
    <location>
        <begin position="2"/>
        <end position="71"/>
    </location>
</feature>
<keyword evidence="1" id="KW-0238">DNA-binding</keyword>
<dbReference type="InterPro" id="IPR009061">
    <property type="entry name" value="DNA-bd_dom_put_sf"/>
</dbReference>
<reference evidence="3" key="2">
    <citation type="submission" date="2023-02" db="EMBL/GenBank/DDBJ databases">
        <authorList>
            <person name="Sun Q."/>
            <person name="Mori K."/>
        </authorList>
    </citation>
    <scope>NUCLEOTIDE SEQUENCE</scope>
    <source>
        <strain evidence="3">NBRC 112290</strain>
    </source>
</reference>
<dbReference type="PANTHER" id="PTHR30204:SF93">
    <property type="entry name" value="HTH MERR-TYPE DOMAIN-CONTAINING PROTEIN"/>
    <property type="match status" value="1"/>
</dbReference>
<comment type="caution">
    <text evidence="3">The sequence shown here is derived from an EMBL/GenBank/DDBJ whole genome shotgun (WGS) entry which is preliminary data.</text>
</comment>
<evidence type="ECO:0000313" key="3">
    <source>
        <dbReference type="EMBL" id="GMA33131.1"/>
    </source>
</evidence>
<keyword evidence="4" id="KW-1185">Reference proteome</keyword>
<dbReference type="SUPFAM" id="SSF46955">
    <property type="entry name" value="Putative DNA-binding domain"/>
    <property type="match status" value="1"/>
</dbReference>
<dbReference type="Gene3D" id="1.10.1660.10">
    <property type="match status" value="1"/>
</dbReference>
<accession>A0AA38CU32</accession>
<dbReference type="AlphaFoldDB" id="A0AA38CU32"/>
<sequence length="250" mass="26850">MAWSTQRLADLAGTTVKTVRYYHRVGVLDEPERTPNGYKQYGPAHLVQLLRVRLLADLGVPLAEVRDLDDGAHPESLLRRLRAELDTRLATLERLREEVTAMLEHGAPADLPLGFSAAAHHLSPTDRALIRVYARVYDDVGMADLRRLAALPATPLDDEFVALPADADDAARADLAARYAPEVRALLEAHPGVDARHAHLVVPRGRADATIAPVLLDLFNPAQIDVLVRIAAINGVGGGVSDGGGADSGV</sequence>
<reference evidence="3" key="1">
    <citation type="journal article" date="2014" name="Int. J. Syst. Evol. Microbiol.">
        <title>Complete genome sequence of Corynebacterium casei LMG S-19264T (=DSM 44701T), isolated from a smear-ripened cheese.</title>
        <authorList>
            <consortium name="US DOE Joint Genome Institute (JGI-PGF)"/>
            <person name="Walter F."/>
            <person name="Albersmeier A."/>
            <person name="Kalinowski J."/>
            <person name="Ruckert C."/>
        </authorList>
    </citation>
    <scope>NUCLEOTIDE SEQUENCE</scope>
    <source>
        <strain evidence="3">NBRC 112290</strain>
    </source>
</reference>
<name>A0AA38CU32_9MICO</name>
<dbReference type="SMART" id="SM00422">
    <property type="entry name" value="HTH_MERR"/>
    <property type="match status" value="1"/>
</dbReference>
<dbReference type="InterPro" id="IPR047057">
    <property type="entry name" value="MerR_fam"/>
</dbReference>
<gene>
    <name evidence="3" type="ORF">GCM10025875_31230</name>
</gene>
<dbReference type="RefSeq" id="WP_284251810.1">
    <property type="nucleotide sequence ID" value="NZ_BSUM01000001.1"/>
</dbReference>
<dbReference type="GO" id="GO:0003677">
    <property type="term" value="F:DNA binding"/>
    <property type="evidence" value="ECO:0007669"/>
    <property type="project" value="UniProtKB-KW"/>
</dbReference>
<organism evidence="3 4">
    <name type="scientific">Litorihabitans aurantiacus</name>
    <dbReference type="NCBI Taxonomy" id="1930061"/>
    <lineage>
        <taxon>Bacteria</taxon>
        <taxon>Bacillati</taxon>
        <taxon>Actinomycetota</taxon>
        <taxon>Actinomycetes</taxon>
        <taxon>Micrococcales</taxon>
        <taxon>Beutenbergiaceae</taxon>
        <taxon>Litorihabitans</taxon>
    </lineage>
</organism>
<evidence type="ECO:0000313" key="4">
    <source>
        <dbReference type="Proteomes" id="UP001157161"/>
    </source>
</evidence>
<protein>
    <submittedName>
        <fullName evidence="3">Transcriptional regulator, MerR family protein</fullName>
    </submittedName>
</protein>
<dbReference type="InterPro" id="IPR000551">
    <property type="entry name" value="MerR-type_HTH_dom"/>
</dbReference>
<dbReference type="GO" id="GO:0003700">
    <property type="term" value="F:DNA-binding transcription factor activity"/>
    <property type="evidence" value="ECO:0007669"/>
    <property type="project" value="InterPro"/>
</dbReference>
<proteinExistence type="predicted"/>
<dbReference type="Proteomes" id="UP001157161">
    <property type="component" value="Unassembled WGS sequence"/>
</dbReference>
<dbReference type="PROSITE" id="PS50937">
    <property type="entry name" value="HTH_MERR_2"/>
    <property type="match status" value="1"/>
</dbReference>
<evidence type="ECO:0000259" key="2">
    <source>
        <dbReference type="PROSITE" id="PS50937"/>
    </source>
</evidence>
<dbReference type="PANTHER" id="PTHR30204">
    <property type="entry name" value="REDOX-CYCLING DRUG-SENSING TRANSCRIPTIONAL ACTIVATOR SOXR"/>
    <property type="match status" value="1"/>
</dbReference>
<dbReference type="Pfam" id="PF13411">
    <property type="entry name" value="MerR_1"/>
    <property type="match status" value="1"/>
</dbReference>
<dbReference type="EMBL" id="BSUM01000001">
    <property type="protein sequence ID" value="GMA33131.1"/>
    <property type="molecule type" value="Genomic_DNA"/>
</dbReference>
<evidence type="ECO:0000256" key="1">
    <source>
        <dbReference type="ARBA" id="ARBA00023125"/>
    </source>
</evidence>